<proteinExistence type="predicted"/>
<keyword evidence="1" id="KW-0614">Plasmid</keyword>
<name>A0AAD0V9H2_PSEAV</name>
<gene>
    <name evidence="1" type="ORF">PLA107_032040</name>
</gene>
<evidence type="ECO:0000313" key="2">
    <source>
        <dbReference type="Proteomes" id="UP000006426"/>
    </source>
</evidence>
<protein>
    <submittedName>
        <fullName evidence="1">Uncharacterized protein</fullName>
    </submittedName>
</protein>
<dbReference type="Proteomes" id="UP000006426">
    <property type="component" value="Plasmid pmppla107"/>
</dbReference>
<sequence length="453" mass="51529">MTVTTSIQPEDLAKMDRAEALDYLEQRITKVNSIQAELNRFAAIAGSPKPDEVWDQKVIQARRCQVVLSQAMALFEDYRDLCEWASTQELTSQLQRTLLPYAIVFETDDFKRYTSVFNWVGKGLEALPGQDRNNPPKEIEEIEDLREKMYLQFEDSLYRSNLQPSFFDSGRFRNFYLYNRIFPQGLRDQAGSIIHQSIMQDAGEDWANTLTQYKQARPSYAAAFGAIVQKQLGEFPYQGSQALREHYYGNVIPPENECLYRSWEILMHLGKGDPVTEDSLTRLLDTIRHNPEFMRRKFPAQVLQSLQEFATDDPANTDMAGIDMRALSQYLRVIREAGISASEMVHLGMTVIGRLPRDVIQPMGNLTDADKMVVIMQEYEERAYKHYDPKVDQKDALLHLILNCVPPEVISAVANVSDTGAVIAYSITGKAKELASLKDLSRAENVFGADLGL</sequence>
<dbReference type="AlphaFoldDB" id="A0AAD0V9H2"/>
<organism evidence="1 2">
    <name type="scientific">Pseudomonas amygdali pv. lachrymans str. M301315</name>
    <dbReference type="NCBI Taxonomy" id="629260"/>
    <lineage>
        <taxon>Bacteria</taxon>
        <taxon>Pseudomonadati</taxon>
        <taxon>Pseudomonadota</taxon>
        <taxon>Gammaproteobacteria</taxon>
        <taxon>Pseudomonadales</taxon>
        <taxon>Pseudomonadaceae</taxon>
        <taxon>Pseudomonas</taxon>
        <taxon>Pseudomonas amygdali</taxon>
    </lineage>
</organism>
<dbReference type="GeneID" id="39474545"/>
<geneLocation type="plasmid" evidence="2">
    <name>pmppla107</name>
</geneLocation>
<accession>A0AAD0V9H2</accession>
<dbReference type="EMBL" id="CP031226">
    <property type="protein sequence ID" value="AXH59857.1"/>
    <property type="molecule type" value="Genomic_DNA"/>
</dbReference>
<evidence type="ECO:0000313" key="1">
    <source>
        <dbReference type="EMBL" id="AXH59857.1"/>
    </source>
</evidence>
<dbReference type="RefSeq" id="WP_005741848.1">
    <property type="nucleotide sequence ID" value="NZ_CP031226.1"/>
</dbReference>
<reference evidence="1 2" key="1">
    <citation type="journal article" date="2011" name="PLoS Pathog.">
        <title>Dynamic evolution of pathogenicity revealed by sequencing and comparative genomics of 19 Pseudomonas syringae isolates.</title>
        <authorList>
            <person name="Baltrus D.A."/>
            <person name="Nishimura M.T."/>
            <person name="Romanchuk A."/>
            <person name="Chang J.H."/>
            <person name="Mukhtar M.S."/>
            <person name="Cherkis K."/>
            <person name="Roach J."/>
            <person name="Grant S.R."/>
            <person name="Jones C.D."/>
            <person name="Dangl J.L."/>
        </authorList>
    </citation>
    <scope>NUCLEOTIDE SEQUENCE [LARGE SCALE GENOMIC DNA]</scope>
    <source>
        <strain evidence="1 2">M301315</strain>
    </source>
</reference>